<comment type="subcellular location">
    <subcellularLocation>
        <location evidence="1">Membrane</location>
        <topology evidence="1">Single-pass type I membrane protein</topology>
    </subcellularLocation>
</comment>
<proteinExistence type="predicted"/>
<dbReference type="InterPro" id="IPR013568">
    <property type="entry name" value="SEFIR_dom"/>
</dbReference>
<dbReference type="EMBL" id="VCAZ01000249">
    <property type="protein sequence ID" value="TTN83888.1"/>
    <property type="molecule type" value="Genomic_DNA"/>
</dbReference>
<dbReference type="InterPro" id="IPR039465">
    <property type="entry name" value="IL-17_rcpt-like"/>
</dbReference>
<evidence type="ECO:0000256" key="3">
    <source>
        <dbReference type="ARBA" id="ARBA00022729"/>
    </source>
</evidence>
<keyword evidence="7" id="KW-0325">Glycoprotein</keyword>
<evidence type="ECO:0000256" key="2">
    <source>
        <dbReference type="ARBA" id="ARBA00022692"/>
    </source>
</evidence>
<gene>
    <name evidence="11" type="ORF">Baya_15863</name>
</gene>
<dbReference type="GO" id="GO:0030368">
    <property type="term" value="F:interleukin-17 receptor activity"/>
    <property type="evidence" value="ECO:0007669"/>
    <property type="project" value="InterPro"/>
</dbReference>
<dbReference type="AlphaFoldDB" id="A0A556VTX7"/>
<evidence type="ECO:0000256" key="9">
    <source>
        <dbReference type="SAM" id="SignalP"/>
    </source>
</evidence>
<feature type="signal peptide" evidence="9">
    <location>
        <begin position="1"/>
        <end position="27"/>
    </location>
</feature>
<evidence type="ECO:0000256" key="8">
    <source>
        <dbReference type="SAM" id="Phobius"/>
    </source>
</evidence>
<accession>A0A556VTX7</accession>
<sequence length="525" mass="58642">MQVGNQAMSVLWRSLFLLLTGAVVCKADLKTYDWQSDITCSQALNRCSVVDKNCVLPPCAGALPPCTSTTPEVSSVSLEPALCSKTTTDHQVCLLIRIRLRVPTDDNDEVSGETPDDLEDEDCAALTLCYIFAPNLPSCKEITFSLISSALRNQEEPEVRVVVQDRSFLGSLVNVTVNGVSQEVRFPNVKAAPKLSAVIDQHKGLLELKAENEEPLLVCVKKNEISHCWTSGEFLDVTTENIQFRCVMFKVDGETFGPVCKHYTPRVRWICLPIITMLFVVLFTVGVCVLRFRHKGEEIQKLLQLTWQCVLVLAPQEPQGSADVIQLGFSVSLDLWNKAEVGNLGPTPWLHSRLQHVQRHGGKTLLLLSHEAVCRVEDYYETWSGASNAGTAGETSCPWSADVFSSALSSLFSARLQGGAAEHFVLVQLGCELIEMPKLLYGLKLYQLPSESQQLLTDLHTVQPGSLKARLKKFLWTWKASARLEKKLRNCERERRPRTESTLTHMETLSIDKDMEKEETQHLKD</sequence>
<organism evidence="11 12">
    <name type="scientific">Bagarius yarrelli</name>
    <name type="common">Goonch</name>
    <name type="synonym">Bagrus yarrelli</name>
    <dbReference type="NCBI Taxonomy" id="175774"/>
    <lineage>
        <taxon>Eukaryota</taxon>
        <taxon>Metazoa</taxon>
        <taxon>Chordata</taxon>
        <taxon>Craniata</taxon>
        <taxon>Vertebrata</taxon>
        <taxon>Euteleostomi</taxon>
        <taxon>Actinopterygii</taxon>
        <taxon>Neopterygii</taxon>
        <taxon>Teleostei</taxon>
        <taxon>Ostariophysi</taxon>
        <taxon>Siluriformes</taxon>
        <taxon>Sisoridae</taxon>
        <taxon>Sisorinae</taxon>
        <taxon>Bagarius</taxon>
    </lineage>
</organism>
<feature type="domain" description="SEFIR" evidence="10">
    <location>
        <begin position="327"/>
        <end position="459"/>
    </location>
</feature>
<keyword evidence="3 9" id="KW-0732">Signal</keyword>
<evidence type="ECO:0000313" key="12">
    <source>
        <dbReference type="Proteomes" id="UP000319801"/>
    </source>
</evidence>
<evidence type="ECO:0000256" key="1">
    <source>
        <dbReference type="ARBA" id="ARBA00004479"/>
    </source>
</evidence>
<keyword evidence="5 8" id="KW-0472">Membrane</keyword>
<reference evidence="11 12" key="1">
    <citation type="journal article" date="2019" name="Genome Biol. Evol.">
        <title>Whole-Genome Sequencing of the Giant Devil Catfish, Bagarius yarrelli.</title>
        <authorList>
            <person name="Jiang W."/>
            <person name="Lv Y."/>
            <person name="Cheng L."/>
            <person name="Yang K."/>
            <person name="Chao B."/>
            <person name="Wang X."/>
            <person name="Li Y."/>
            <person name="Pan X."/>
            <person name="You X."/>
            <person name="Zhang Y."/>
            <person name="Yang J."/>
            <person name="Li J."/>
            <person name="Zhang X."/>
            <person name="Liu S."/>
            <person name="Sun C."/>
            <person name="Yang J."/>
            <person name="Shi Q."/>
        </authorList>
    </citation>
    <scope>NUCLEOTIDE SEQUENCE [LARGE SCALE GENOMIC DNA]</scope>
    <source>
        <strain evidence="11">JWS20170419001</strain>
        <tissue evidence="11">Muscle</tissue>
    </source>
</reference>
<keyword evidence="12" id="KW-1185">Reference proteome</keyword>
<evidence type="ECO:0000256" key="6">
    <source>
        <dbReference type="ARBA" id="ARBA00023170"/>
    </source>
</evidence>
<evidence type="ECO:0000313" key="11">
    <source>
        <dbReference type="EMBL" id="TTN83888.1"/>
    </source>
</evidence>
<evidence type="ECO:0000256" key="7">
    <source>
        <dbReference type="ARBA" id="ARBA00023180"/>
    </source>
</evidence>
<evidence type="ECO:0000256" key="5">
    <source>
        <dbReference type="ARBA" id="ARBA00023136"/>
    </source>
</evidence>
<keyword evidence="6 11" id="KW-0675">Receptor</keyword>
<keyword evidence="4 8" id="KW-1133">Transmembrane helix</keyword>
<dbReference type="PANTHER" id="PTHR15583">
    <property type="entry name" value="INTERLEUKIN-17 RECEPTOR"/>
    <property type="match status" value="1"/>
</dbReference>
<dbReference type="Gene3D" id="3.40.50.11530">
    <property type="match status" value="1"/>
</dbReference>
<dbReference type="GO" id="GO:0016020">
    <property type="term" value="C:membrane"/>
    <property type="evidence" value="ECO:0007669"/>
    <property type="project" value="UniProtKB-SubCell"/>
</dbReference>
<evidence type="ECO:0000256" key="4">
    <source>
        <dbReference type="ARBA" id="ARBA00022989"/>
    </source>
</evidence>
<comment type="caution">
    <text evidence="11">The sequence shown here is derived from an EMBL/GenBank/DDBJ whole genome shotgun (WGS) entry which is preliminary data.</text>
</comment>
<dbReference type="PANTHER" id="PTHR15583:SF12">
    <property type="entry name" value="INTERLEUKIN-17 RECEPTOR C"/>
    <property type="match status" value="1"/>
</dbReference>
<protein>
    <submittedName>
        <fullName evidence="11">Interleukin-17 receptor C</fullName>
    </submittedName>
</protein>
<name>A0A556VTX7_BAGYA</name>
<feature type="transmembrane region" description="Helical" evidence="8">
    <location>
        <begin position="267"/>
        <end position="292"/>
    </location>
</feature>
<dbReference type="Proteomes" id="UP000319801">
    <property type="component" value="Unassembled WGS sequence"/>
</dbReference>
<dbReference type="OrthoDB" id="10045365at2759"/>
<evidence type="ECO:0000259" key="10">
    <source>
        <dbReference type="Pfam" id="PF08357"/>
    </source>
</evidence>
<feature type="chain" id="PRO_5022010499" evidence="9">
    <location>
        <begin position="28"/>
        <end position="525"/>
    </location>
</feature>
<keyword evidence="2 8" id="KW-0812">Transmembrane</keyword>
<dbReference type="Pfam" id="PF08357">
    <property type="entry name" value="SEFIR"/>
    <property type="match status" value="1"/>
</dbReference>